<evidence type="ECO:0000313" key="2">
    <source>
        <dbReference type="Proteomes" id="UP001596223"/>
    </source>
</evidence>
<dbReference type="Proteomes" id="UP001596223">
    <property type="component" value="Unassembled WGS sequence"/>
</dbReference>
<name>A0ABW1JSY4_9NOCA</name>
<accession>A0ABW1JSY4</accession>
<organism evidence="1 2">
    <name type="scientific">Nocardia lasii</name>
    <dbReference type="NCBI Taxonomy" id="1616107"/>
    <lineage>
        <taxon>Bacteria</taxon>
        <taxon>Bacillati</taxon>
        <taxon>Actinomycetota</taxon>
        <taxon>Actinomycetes</taxon>
        <taxon>Mycobacteriales</taxon>
        <taxon>Nocardiaceae</taxon>
        <taxon>Nocardia</taxon>
    </lineage>
</organism>
<dbReference type="EMBL" id="JBHSQN010000010">
    <property type="protein sequence ID" value="MFC6012569.1"/>
    <property type="molecule type" value="Genomic_DNA"/>
</dbReference>
<keyword evidence="2" id="KW-1185">Reference proteome</keyword>
<gene>
    <name evidence="1" type="ORF">ACFP3H_16045</name>
</gene>
<evidence type="ECO:0000313" key="1">
    <source>
        <dbReference type="EMBL" id="MFC6012569.1"/>
    </source>
</evidence>
<comment type="caution">
    <text evidence="1">The sequence shown here is derived from an EMBL/GenBank/DDBJ whole genome shotgun (WGS) entry which is preliminary data.</text>
</comment>
<protein>
    <recommendedName>
        <fullName evidence="3">SCP2 domain-containing protein</fullName>
    </recommendedName>
</protein>
<evidence type="ECO:0008006" key="3">
    <source>
        <dbReference type="Google" id="ProtNLM"/>
    </source>
</evidence>
<dbReference type="RefSeq" id="WP_378606352.1">
    <property type="nucleotide sequence ID" value="NZ_JBHSQN010000010.1"/>
</dbReference>
<proteinExistence type="predicted"/>
<sequence length="115" mass="13162">MQFPRFELPDPSIFEQQFGAEVDPSDVWSYHVKMPLDEGQSMEISLDASMGSVSIRWKVIDRTVISIYRERIEKVEVDPKGYVTCTGETDSILFRLSIGLYPVEFLDSLMSECSD</sequence>
<reference evidence="2" key="1">
    <citation type="journal article" date="2019" name="Int. J. Syst. Evol. Microbiol.">
        <title>The Global Catalogue of Microorganisms (GCM) 10K type strain sequencing project: providing services to taxonomists for standard genome sequencing and annotation.</title>
        <authorList>
            <consortium name="The Broad Institute Genomics Platform"/>
            <consortium name="The Broad Institute Genome Sequencing Center for Infectious Disease"/>
            <person name="Wu L."/>
            <person name="Ma J."/>
        </authorList>
    </citation>
    <scope>NUCLEOTIDE SEQUENCE [LARGE SCALE GENOMIC DNA]</scope>
    <source>
        <strain evidence="2">CCUG 36956</strain>
    </source>
</reference>